<evidence type="ECO:0000256" key="1">
    <source>
        <dbReference type="ARBA" id="ARBA00006547"/>
    </source>
</evidence>
<reference evidence="3 4" key="1">
    <citation type="submission" date="2019-11" db="EMBL/GenBank/DDBJ databases">
        <title>Gracilibacillus salitolerans sp. nov., a moderate halophile isolated from a saline soil in northwest China.</title>
        <authorList>
            <person name="Gan L."/>
        </authorList>
    </citation>
    <scope>NUCLEOTIDE SEQUENCE [LARGE SCALE GENOMIC DNA]</scope>
    <source>
        <strain evidence="3 4">SCU50</strain>
    </source>
</reference>
<keyword evidence="3" id="KW-0808">Transferase</keyword>
<dbReference type="KEGG" id="grc:GI584_22290"/>
<dbReference type="InterPro" id="IPR038765">
    <property type="entry name" value="Papain-like_cys_pep_sf"/>
</dbReference>
<name>A0A5Q2TPA1_9BACI</name>
<comment type="similarity">
    <text evidence="1 2">Belongs to the arylamine N-acetyltransferase family.</text>
</comment>
<dbReference type="GO" id="GO:0016407">
    <property type="term" value="F:acetyltransferase activity"/>
    <property type="evidence" value="ECO:0007669"/>
    <property type="project" value="InterPro"/>
</dbReference>
<dbReference type="EMBL" id="CP045915">
    <property type="protein sequence ID" value="QGH36616.1"/>
    <property type="molecule type" value="Genomic_DNA"/>
</dbReference>
<dbReference type="SUPFAM" id="SSF54001">
    <property type="entry name" value="Cysteine proteinases"/>
    <property type="match status" value="1"/>
</dbReference>
<keyword evidence="4" id="KW-1185">Reference proteome</keyword>
<sequence>MNITSYLERIQVSKTPQVSQSYLEMLQYQQVTRVPFENLDVLRNIPLSLDDTNIYEKIVIRKRGGLCYELNGLFNSFLKQIGFDTHLIAGTIYRGDQWGESDTHAAILVTIHDERYLIDVGFGGNSPRKPIPLTGQQISDVDGFYRVRACPEVEDSFVLEKKERSKWLMLYRFNTKKWSLDNFTFACDQAQYSPQSPFNKGYFLMKVLESGRKTLFDHSLTLVEGFNKTKENITPNRIDQVVQQFFDDPSEDTNQSR</sequence>
<dbReference type="AlphaFoldDB" id="A0A5Q2TPA1"/>
<accession>A0A5Q2TPA1</accession>
<protein>
    <submittedName>
        <fullName evidence="3">Acetyltransferase</fullName>
    </submittedName>
</protein>
<dbReference type="RefSeq" id="WP_100358697.1">
    <property type="nucleotide sequence ID" value="NZ_CP045915.1"/>
</dbReference>
<organism evidence="3 4">
    <name type="scientific">Gracilibacillus salitolerans</name>
    <dbReference type="NCBI Taxonomy" id="2663022"/>
    <lineage>
        <taxon>Bacteria</taxon>
        <taxon>Bacillati</taxon>
        <taxon>Bacillota</taxon>
        <taxon>Bacilli</taxon>
        <taxon>Bacillales</taxon>
        <taxon>Bacillaceae</taxon>
        <taxon>Gracilibacillus</taxon>
    </lineage>
</organism>
<dbReference type="Gene3D" id="3.30.2140.20">
    <property type="match status" value="1"/>
</dbReference>
<evidence type="ECO:0000256" key="2">
    <source>
        <dbReference type="RuleBase" id="RU003452"/>
    </source>
</evidence>
<dbReference type="InterPro" id="IPR001447">
    <property type="entry name" value="Arylamine_N-AcTrfase"/>
</dbReference>
<evidence type="ECO:0000313" key="4">
    <source>
        <dbReference type="Proteomes" id="UP000339690"/>
    </source>
</evidence>
<dbReference type="PANTHER" id="PTHR11786">
    <property type="entry name" value="N-HYDROXYARYLAMINE O-ACETYLTRANSFERASE"/>
    <property type="match status" value="1"/>
</dbReference>
<gene>
    <name evidence="3" type="ORF">GI584_22290</name>
</gene>
<dbReference type="Proteomes" id="UP000339690">
    <property type="component" value="Chromosome"/>
</dbReference>
<dbReference type="Pfam" id="PF00797">
    <property type="entry name" value="Acetyltransf_2"/>
    <property type="match status" value="1"/>
</dbReference>
<dbReference type="PANTHER" id="PTHR11786:SF0">
    <property type="entry name" value="ARYLAMINE N-ACETYLTRANSFERASE 4-RELATED"/>
    <property type="match status" value="1"/>
</dbReference>
<evidence type="ECO:0000313" key="3">
    <source>
        <dbReference type="EMBL" id="QGH36616.1"/>
    </source>
</evidence>
<dbReference type="PRINTS" id="PR01543">
    <property type="entry name" value="ANATRNSFRASE"/>
</dbReference>
<proteinExistence type="inferred from homology"/>
<dbReference type="InterPro" id="IPR053710">
    <property type="entry name" value="Arylamine_NAT_domain_sf"/>
</dbReference>